<evidence type="ECO:0000256" key="3">
    <source>
        <dbReference type="ARBA" id="ARBA00007005"/>
    </source>
</evidence>
<keyword evidence="11" id="KW-0511">Multifunctional enzyme</keyword>
<keyword evidence="7" id="KW-0560">Oxidoreductase</keyword>
<dbReference type="Gene3D" id="3.40.50.720">
    <property type="entry name" value="NAD(P)-binding Rossmann-like Domain"/>
    <property type="match status" value="1"/>
</dbReference>
<dbReference type="SUPFAM" id="SSF52096">
    <property type="entry name" value="ClpP/crotonase"/>
    <property type="match status" value="1"/>
</dbReference>
<dbReference type="Pfam" id="PF00378">
    <property type="entry name" value="ECH_1"/>
    <property type="match status" value="1"/>
</dbReference>
<evidence type="ECO:0000313" key="16">
    <source>
        <dbReference type="Proteomes" id="UP000824189"/>
    </source>
</evidence>
<dbReference type="InterPro" id="IPR036291">
    <property type="entry name" value="NAD(P)-bd_dom_sf"/>
</dbReference>
<comment type="caution">
    <text evidence="15">The sequence shown here is derived from an EMBL/GenBank/DDBJ whole genome shotgun (WGS) entry which is preliminary data.</text>
</comment>
<sequence length="801" mass="84624">MAQGAVATIKRKRSNNMFTWDTDADGILTLTMDDPNQPVNTMNQTFQDALGETVQELKSAVEAGEVKGLVLTSAKKTFFAGGDIKSMITATPDDAQALTEQIDGMKANLRALETLGVPVVAAMNGAALGGGLEIALACHHRIATDAKGAKFGLPEVTLGLLPGGGGVTRVVRMLGIQDALMKVLTTGKQFSAGDAAKVGLVDDVVAADELIDAAKKWIKDNPEATQPWDQKGFKIPGGTPSTPSLAQFLPSFPANVTKQIKGAPMPAPKAILKAAVEGAQLKNIEEATRVETRYFVELVTGLTAKNMMQAFFFDLQYINGGGSRPKTAEGEKFEKTQFKKLGMVGAGMMGAGIAYVAAKAGMEVVLKDIKMEAAEKGKAYSEGLEAKALKRGKTTEEKSKALLDRIKPSVDYADLADCDIVIEAVFENTELKHKVWAEIEAAVPSDCVLGTNTSTLPITGLAEGVERKGDFIGIHFFSPVDKMPLVELISGEQTEDATLAKALDFVGQIRKTPIVVNDSRGFYTSRVIGFFLNEAMRMLVEGVDPAVIEAAGRQAGYPAPPLQLQDELNLKLARKIGSETKAAEEAAGIKSDDGGVTGIVDAMLDKYDRPGKLEGKGFYEYNEEGRRTGLWRGLWDELGAGTVKVADAESSISGHGLDTAAVGSKGHGSAGDGNVEGVSTGTVAGGDVPAEAPAFIDLVERMLFIEALETQKCLDEGVLTSDADANIGSIMGIGYPAWTGGTRQYVKNYARPAAATLPEGKVADVDGGDYPTTGVAGFIARAEELAAKYGERFTPLESLKG</sequence>
<dbReference type="EMBL" id="DXFZ01000047">
    <property type="protein sequence ID" value="HIW95636.1"/>
    <property type="molecule type" value="Genomic_DNA"/>
</dbReference>
<dbReference type="Pfam" id="PF00725">
    <property type="entry name" value="3HCDH"/>
    <property type="match status" value="1"/>
</dbReference>
<comment type="similarity">
    <text evidence="4">Belongs to the 3-hydroxyacyl-CoA dehydrogenase family.</text>
</comment>
<reference evidence="15" key="1">
    <citation type="journal article" date="2021" name="PeerJ">
        <title>Extensive microbial diversity within the chicken gut microbiome revealed by metagenomics and culture.</title>
        <authorList>
            <person name="Gilroy R."/>
            <person name="Ravi A."/>
            <person name="Getino M."/>
            <person name="Pursley I."/>
            <person name="Horton D.L."/>
            <person name="Alikhan N.F."/>
            <person name="Baker D."/>
            <person name="Gharbi K."/>
            <person name="Hall N."/>
            <person name="Watson M."/>
            <person name="Adriaenssens E.M."/>
            <person name="Foster-Nyarko E."/>
            <person name="Jarju S."/>
            <person name="Secka A."/>
            <person name="Antonio M."/>
            <person name="Oren A."/>
            <person name="Chaudhuri R.R."/>
            <person name="La Ragione R."/>
            <person name="Hildebrand F."/>
            <person name="Pallen M.J."/>
        </authorList>
    </citation>
    <scope>NUCLEOTIDE SEQUENCE</scope>
    <source>
        <strain evidence="15">4376</strain>
    </source>
</reference>
<feature type="domain" description="3-hydroxyacyl-CoA dehydrogenase C-terminal" evidence="13">
    <location>
        <begin position="521"/>
        <end position="621"/>
    </location>
</feature>
<feature type="domain" description="3-hydroxyacyl-CoA dehydrogenase NAD binding" evidence="14">
    <location>
        <begin position="341"/>
        <end position="518"/>
    </location>
</feature>
<reference evidence="15" key="2">
    <citation type="submission" date="2021-04" db="EMBL/GenBank/DDBJ databases">
        <authorList>
            <person name="Gilroy R."/>
        </authorList>
    </citation>
    <scope>NUCLEOTIDE SEQUENCE</scope>
    <source>
        <strain evidence="15">4376</strain>
    </source>
</reference>
<comment type="similarity">
    <text evidence="3">In the central section; belongs to the 3-hydroxyacyl-CoA dehydrogenase family.</text>
</comment>
<dbReference type="Proteomes" id="UP000824189">
    <property type="component" value="Unassembled WGS sequence"/>
</dbReference>
<dbReference type="SUPFAM" id="SSF51735">
    <property type="entry name" value="NAD(P)-binding Rossmann-fold domains"/>
    <property type="match status" value="1"/>
</dbReference>
<dbReference type="FunFam" id="3.90.226.10:FF:000047">
    <property type="entry name" value="Probable 3-hydroxyacyl-CoA dehydrogenase"/>
    <property type="match status" value="1"/>
</dbReference>
<evidence type="ECO:0000256" key="12">
    <source>
        <dbReference type="ARBA" id="ARBA00049556"/>
    </source>
</evidence>
<dbReference type="SUPFAM" id="SSF48179">
    <property type="entry name" value="6-phosphogluconate dehydrogenase C-terminal domain-like"/>
    <property type="match status" value="2"/>
</dbReference>
<evidence type="ECO:0000256" key="5">
    <source>
        <dbReference type="ARBA" id="ARBA00022832"/>
    </source>
</evidence>
<evidence type="ECO:0000256" key="2">
    <source>
        <dbReference type="ARBA" id="ARBA00005086"/>
    </source>
</evidence>
<dbReference type="InterPro" id="IPR029045">
    <property type="entry name" value="ClpP/crotonase-like_dom_sf"/>
</dbReference>
<proteinExistence type="inferred from homology"/>
<evidence type="ECO:0000256" key="7">
    <source>
        <dbReference type="ARBA" id="ARBA00023002"/>
    </source>
</evidence>
<gene>
    <name evidence="15" type="ORF">H9867_04000</name>
</gene>
<dbReference type="InterPro" id="IPR006108">
    <property type="entry name" value="3HC_DH_C"/>
</dbReference>
<dbReference type="InterPro" id="IPR001753">
    <property type="entry name" value="Enoyl-CoA_hydra/iso"/>
</dbReference>
<dbReference type="GO" id="GO:0070403">
    <property type="term" value="F:NAD+ binding"/>
    <property type="evidence" value="ECO:0007669"/>
    <property type="project" value="InterPro"/>
</dbReference>
<evidence type="ECO:0000256" key="1">
    <source>
        <dbReference type="ARBA" id="ARBA00005005"/>
    </source>
</evidence>
<dbReference type="Gene3D" id="3.90.226.10">
    <property type="entry name" value="2-enoyl-CoA Hydratase, Chain A, domain 1"/>
    <property type="match status" value="1"/>
</dbReference>
<dbReference type="FunFam" id="3.40.50.720:FF:000009">
    <property type="entry name" value="Fatty oxidation complex, alpha subunit"/>
    <property type="match status" value="1"/>
</dbReference>
<keyword evidence="9" id="KW-0443">Lipid metabolism</keyword>
<comment type="pathway">
    <text evidence="2">Lipid metabolism; butanoate metabolism.</text>
</comment>
<comment type="pathway">
    <text evidence="1">Lipid metabolism; fatty acid beta-oxidation.</text>
</comment>
<evidence type="ECO:0000256" key="10">
    <source>
        <dbReference type="ARBA" id="ARBA00023239"/>
    </source>
</evidence>
<dbReference type="Pfam" id="PF02737">
    <property type="entry name" value="3HCDH_N"/>
    <property type="match status" value="1"/>
</dbReference>
<dbReference type="CDD" id="cd06558">
    <property type="entry name" value="crotonase-like"/>
    <property type="match status" value="1"/>
</dbReference>
<dbReference type="PANTHER" id="PTHR43612:SF3">
    <property type="entry name" value="TRIFUNCTIONAL ENZYME SUBUNIT ALPHA, MITOCHONDRIAL"/>
    <property type="match status" value="1"/>
</dbReference>
<accession>A0A9D1RZN9</accession>
<dbReference type="Gene3D" id="1.10.1040.50">
    <property type="match status" value="2"/>
</dbReference>
<evidence type="ECO:0000256" key="6">
    <source>
        <dbReference type="ARBA" id="ARBA00022963"/>
    </source>
</evidence>
<comment type="catalytic activity">
    <reaction evidence="12">
        <text>a (3S)-3-hydroxyacyl-CoA + NAD(+) = a 3-oxoacyl-CoA + NADH + H(+)</text>
        <dbReference type="Rhea" id="RHEA:22432"/>
        <dbReference type="ChEBI" id="CHEBI:15378"/>
        <dbReference type="ChEBI" id="CHEBI:57318"/>
        <dbReference type="ChEBI" id="CHEBI:57540"/>
        <dbReference type="ChEBI" id="CHEBI:57945"/>
        <dbReference type="ChEBI" id="CHEBI:90726"/>
        <dbReference type="EC" id="1.1.1.35"/>
    </reaction>
</comment>
<evidence type="ECO:0000259" key="13">
    <source>
        <dbReference type="Pfam" id="PF00725"/>
    </source>
</evidence>
<keyword evidence="8" id="KW-0520">NAD</keyword>
<dbReference type="InterPro" id="IPR050136">
    <property type="entry name" value="FA_oxidation_alpha_subunit"/>
</dbReference>
<dbReference type="GO" id="GO:0016509">
    <property type="term" value="F:long-chain (3S)-3-hydroxyacyl-CoA dehydrogenase (NAD+) activity"/>
    <property type="evidence" value="ECO:0007669"/>
    <property type="project" value="TreeGrafter"/>
</dbReference>
<dbReference type="GO" id="GO:0004300">
    <property type="term" value="F:enoyl-CoA hydratase activity"/>
    <property type="evidence" value="ECO:0007669"/>
    <property type="project" value="TreeGrafter"/>
</dbReference>
<evidence type="ECO:0000313" key="15">
    <source>
        <dbReference type="EMBL" id="HIW95636.1"/>
    </source>
</evidence>
<evidence type="ECO:0000256" key="9">
    <source>
        <dbReference type="ARBA" id="ARBA00023098"/>
    </source>
</evidence>
<dbReference type="InterPro" id="IPR006176">
    <property type="entry name" value="3-OHacyl-CoA_DH_NAD-bd"/>
</dbReference>
<dbReference type="InterPro" id="IPR008927">
    <property type="entry name" value="6-PGluconate_DH-like_C_sf"/>
</dbReference>
<organism evidence="15 16">
    <name type="scientific">Candidatus Corynebacterium gallistercoris</name>
    <dbReference type="NCBI Taxonomy" id="2838530"/>
    <lineage>
        <taxon>Bacteria</taxon>
        <taxon>Bacillati</taxon>
        <taxon>Actinomycetota</taxon>
        <taxon>Actinomycetes</taxon>
        <taxon>Mycobacteriales</taxon>
        <taxon>Corynebacteriaceae</taxon>
        <taxon>Corynebacterium</taxon>
    </lineage>
</organism>
<protein>
    <submittedName>
        <fullName evidence="15">Enoyl-CoA hydratase/isomerase family protein</fullName>
    </submittedName>
</protein>
<evidence type="ECO:0000256" key="4">
    <source>
        <dbReference type="ARBA" id="ARBA00009463"/>
    </source>
</evidence>
<evidence type="ECO:0000256" key="8">
    <source>
        <dbReference type="ARBA" id="ARBA00023027"/>
    </source>
</evidence>
<keyword evidence="10" id="KW-0456">Lyase</keyword>
<evidence type="ECO:0000259" key="14">
    <source>
        <dbReference type="Pfam" id="PF02737"/>
    </source>
</evidence>
<name>A0A9D1RZN9_9CORY</name>
<dbReference type="AlphaFoldDB" id="A0A9D1RZN9"/>
<keyword evidence="5" id="KW-0276">Fatty acid metabolism</keyword>
<keyword evidence="6" id="KW-0442">Lipid degradation</keyword>
<evidence type="ECO:0000256" key="11">
    <source>
        <dbReference type="ARBA" id="ARBA00023268"/>
    </source>
</evidence>
<dbReference type="GO" id="GO:0006635">
    <property type="term" value="P:fatty acid beta-oxidation"/>
    <property type="evidence" value="ECO:0007669"/>
    <property type="project" value="TreeGrafter"/>
</dbReference>
<dbReference type="PANTHER" id="PTHR43612">
    <property type="entry name" value="TRIFUNCTIONAL ENZYME SUBUNIT ALPHA"/>
    <property type="match status" value="1"/>
</dbReference>